<evidence type="ECO:0000256" key="1">
    <source>
        <dbReference type="SAM" id="Phobius"/>
    </source>
</evidence>
<feature type="transmembrane region" description="Helical" evidence="1">
    <location>
        <begin position="140"/>
        <end position="161"/>
    </location>
</feature>
<organism evidence="2 3">
    <name type="scientific">Lotharella oceanica</name>
    <dbReference type="NCBI Taxonomy" id="641309"/>
    <lineage>
        <taxon>Eukaryota</taxon>
        <taxon>Sar</taxon>
        <taxon>Rhizaria</taxon>
        <taxon>Cercozoa</taxon>
        <taxon>Chlorarachniophyceae</taxon>
        <taxon>Lotharella</taxon>
    </lineage>
</organism>
<evidence type="ECO:0000313" key="2">
    <source>
        <dbReference type="EMBL" id="AIB09637.1"/>
    </source>
</evidence>
<keyword evidence="2" id="KW-0542">Nucleomorph</keyword>
<feature type="transmembrane region" description="Helical" evidence="1">
    <location>
        <begin position="84"/>
        <end position="101"/>
    </location>
</feature>
<proteinExistence type="predicted"/>
<feature type="transmembrane region" description="Helical" evidence="1">
    <location>
        <begin position="253"/>
        <end position="274"/>
    </location>
</feature>
<keyword evidence="1" id="KW-0472">Membrane</keyword>
<gene>
    <name evidence="2" type="ORF">M951_chr1158</name>
</gene>
<keyword evidence="1" id="KW-0812">Transmembrane</keyword>
<reference evidence="2 3" key="1">
    <citation type="journal article" date="2014" name="BMC Genomics">
        <title>Nucleomorph and plastid genome sequences of the chlorarachniophyte Lotharella oceanica: convergent reductive evolution and frequent recombination in nucleomorph-bearing algae.</title>
        <authorList>
            <person name="Tanifuji G."/>
            <person name="Onodera N.T."/>
            <person name="Brown M.W."/>
            <person name="Curtis B.A."/>
            <person name="Roger A.J."/>
            <person name="Ka-Shu Wong G."/>
            <person name="Melkonian M."/>
            <person name="Archibald J.M."/>
        </authorList>
    </citation>
    <scope>NUCLEOTIDE SEQUENCE [LARGE SCALE GENOMIC DNA]</scope>
    <source>
        <strain evidence="2 3">CCMP622</strain>
    </source>
</reference>
<feature type="transmembrane region" description="Helical" evidence="1">
    <location>
        <begin position="47"/>
        <end position="64"/>
    </location>
</feature>
<dbReference type="Proteomes" id="UP000243670">
    <property type="component" value="Nucleomorph 1"/>
</dbReference>
<feature type="transmembrane region" description="Helical" evidence="1">
    <location>
        <begin position="108"/>
        <end position="128"/>
    </location>
</feature>
<keyword evidence="1" id="KW-1133">Transmembrane helix</keyword>
<sequence length="294" mass="35612">MCIFSKCDKFIIQYKILCIFKKIKKKSVQYNLKKFFFIYKFLNIKNIYIKIFLIILFTNLVFSLDTCKNYRFLNKIHVLLFNNLFYNILSYVLSGTLFFYYTIARIQLFNILIFFFDLYNIFFLENYLTKSIKNSILQWSYSNIFNCSYLNFIFMLIYPYFNSVLSKTIKKDFREFFNNCGNYRYIMNIQSVVFQNIIKISFSNRKLFFVSFLYRVYNECIICSDIVIILLNINNVIKKKLLLFLLIINQDPVPLLRLCISNVFLNFKSIVLIINKHYYNYGINYTISKNIMES</sequence>
<evidence type="ECO:0000313" key="3">
    <source>
        <dbReference type="Proteomes" id="UP000243670"/>
    </source>
</evidence>
<accession>A0A060DAA3</accession>
<feature type="transmembrane region" description="Helical" evidence="1">
    <location>
        <begin position="207"/>
        <end position="233"/>
    </location>
</feature>
<name>A0A060DAA3_9EUKA</name>
<protein>
    <submittedName>
        <fullName evidence="2">Uncharacterized protein</fullName>
    </submittedName>
</protein>
<geneLocation type="nucleomorph" evidence="2"/>
<dbReference type="EMBL" id="CP006627">
    <property type="protein sequence ID" value="AIB09637.1"/>
    <property type="molecule type" value="Genomic_DNA"/>
</dbReference>
<dbReference type="AlphaFoldDB" id="A0A060DAA3"/>